<dbReference type="AlphaFoldDB" id="A0A521CBJ7"/>
<dbReference type="OrthoDB" id="1523584at2"/>
<keyword evidence="3" id="KW-1185">Reference proteome</keyword>
<evidence type="ECO:0000256" key="1">
    <source>
        <dbReference type="SAM" id="Phobius"/>
    </source>
</evidence>
<reference evidence="2 3" key="1">
    <citation type="submission" date="2017-05" db="EMBL/GenBank/DDBJ databases">
        <authorList>
            <person name="Varghese N."/>
            <person name="Submissions S."/>
        </authorList>
    </citation>
    <scope>NUCLEOTIDE SEQUENCE [LARGE SCALE GENOMIC DNA]</scope>
    <source>
        <strain evidence="2 3">DSM 21342</strain>
    </source>
</reference>
<keyword evidence="1" id="KW-0472">Membrane</keyword>
<keyword evidence="1" id="KW-0812">Transmembrane</keyword>
<gene>
    <name evidence="2" type="ORF">SAMN06265350_103328</name>
</gene>
<evidence type="ECO:0000313" key="3">
    <source>
        <dbReference type="Proteomes" id="UP000315971"/>
    </source>
</evidence>
<evidence type="ECO:0008006" key="4">
    <source>
        <dbReference type="Google" id="ProtNLM"/>
    </source>
</evidence>
<dbReference type="RefSeq" id="WP_142602770.1">
    <property type="nucleotide sequence ID" value="NZ_FXSZ01000003.1"/>
</dbReference>
<name>A0A521CBJ7_9SPHI</name>
<evidence type="ECO:0000313" key="2">
    <source>
        <dbReference type="EMBL" id="SMO56140.1"/>
    </source>
</evidence>
<dbReference type="EMBL" id="FXSZ01000003">
    <property type="protein sequence ID" value="SMO56140.1"/>
    <property type="molecule type" value="Genomic_DNA"/>
</dbReference>
<feature type="transmembrane region" description="Helical" evidence="1">
    <location>
        <begin position="45"/>
        <end position="66"/>
    </location>
</feature>
<sequence>MGVNKNIDKIFREGLRESENNTVFNENEWDLLEKRLDKAENNKRIFFWLKTASGIAAILVLGFVLWQLPLGKQSAESIPGSNKDITQNKKVIKEHNQSGDQLVKSLDTKTKAVTEPVQKPPKEGLLTFNENPSFSFDSTNANVAIMVPNESKKELFADQRSPSLIVDSGRLSSIVKNKDDRYAFEHKNKRPVTDRLVLSFSVAPALNGVNNFKNPDLGGDIGMLLTYKMSEKWSLTSGAIYAKMLYSTGFENYNPNSQYRFKYAPSNVNADCRALDIPLNINYTVFNKKNNKIGLTAGLSSYLMLKENYNFVYDYPNPSYPQSYEIRNKNQHWLGVVNLQASYERKINSNVGIGIQPFVKIPIENIGYSQVKLKTVGVAVNLNFNLGPSKSKKK</sequence>
<protein>
    <recommendedName>
        <fullName evidence="4">Outer membrane protein beta-barrel domain-containing protein</fullName>
    </recommendedName>
</protein>
<keyword evidence="1" id="KW-1133">Transmembrane helix</keyword>
<dbReference type="Proteomes" id="UP000315971">
    <property type="component" value="Unassembled WGS sequence"/>
</dbReference>
<organism evidence="2 3">
    <name type="scientific">Solitalea koreensis</name>
    <dbReference type="NCBI Taxonomy" id="543615"/>
    <lineage>
        <taxon>Bacteria</taxon>
        <taxon>Pseudomonadati</taxon>
        <taxon>Bacteroidota</taxon>
        <taxon>Sphingobacteriia</taxon>
        <taxon>Sphingobacteriales</taxon>
        <taxon>Sphingobacteriaceae</taxon>
        <taxon>Solitalea</taxon>
    </lineage>
</organism>
<accession>A0A521CBJ7</accession>
<proteinExistence type="predicted"/>